<sequence length="91" mass="9469">MAPRKTASSSPIPIGNCEVTVEATDFSCRSEPDSLQISLSTTSKITISLRKEVERNSISNLKVGLGIGTAGWPSEGVDMMVDGGAGLEPST</sequence>
<gene>
    <name evidence="1" type="ORF">RchiOBHm_Chr3g0484101</name>
</gene>
<name>A0A2P6REM8_ROSCH</name>
<dbReference type="EMBL" id="PDCK01000041">
    <property type="protein sequence ID" value="PRQ44881.1"/>
    <property type="molecule type" value="Genomic_DNA"/>
</dbReference>
<protein>
    <submittedName>
        <fullName evidence="1">Uncharacterized protein</fullName>
    </submittedName>
</protein>
<reference evidence="1 2" key="1">
    <citation type="journal article" date="2018" name="Nat. Genet.">
        <title>The Rosa genome provides new insights in the design of modern roses.</title>
        <authorList>
            <person name="Bendahmane M."/>
        </authorList>
    </citation>
    <scope>NUCLEOTIDE SEQUENCE [LARGE SCALE GENOMIC DNA]</scope>
    <source>
        <strain evidence="2">cv. Old Blush</strain>
    </source>
</reference>
<organism evidence="1 2">
    <name type="scientific">Rosa chinensis</name>
    <name type="common">China rose</name>
    <dbReference type="NCBI Taxonomy" id="74649"/>
    <lineage>
        <taxon>Eukaryota</taxon>
        <taxon>Viridiplantae</taxon>
        <taxon>Streptophyta</taxon>
        <taxon>Embryophyta</taxon>
        <taxon>Tracheophyta</taxon>
        <taxon>Spermatophyta</taxon>
        <taxon>Magnoliopsida</taxon>
        <taxon>eudicotyledons</taxon>
        <taxon>Gunneridae</taxon>
        <taxon>Pentapetalae</taxon>
        <taxon>rosids</taxon>
        <taxon>fabids</taxon>
        <taxon>Rosales</taxon>
        <taxon>Rosaceae</taxon>
        <taxon>Rosoideae</taxon>
        <taxon>Rosoideae incertae sedis</taxon>
        <taxon>Rosa</taxon>
    </lineage>
</organism>
<accession>A0A2P6REM8</accession>
<evidence type="ECO:0000313" key="2">
    <source>
        <dbReference type="Proteomes" id="UP000238479"/>
    </source>
</evidence>
<dbReference type="Proteomes" id="UP000238479">
    <property type="component" value="Chromosome 3"/>
</dbReference>
<keyword evidence="2" id="KW-1185">Reference proteome</keyword>
<dbReference type="Gramene" id="PRQ44881">
    <property type="protein sequence ID" value="PRQ44881"/>
    <property type="gene ID" value="RchiOBHm_Chr3g0484101"/>
</dbReference>
<evidence type="ECO:0000313" key="1">
    <source>
        <dbReference type="EMBL" id="PRQ44881.1"/>
    </source>
</evidence>
<dbReference type="AlphaFoldDB" id="A0A2P6REM8"/>
<proteinExistence type="predicted"/>
<comment type="caution">
    <text evidence="1">The sequence shown here is derived from an EMBL/GenBank/DDBJ whole genome shotgun (WGS) entry which is preliminary data.</text>
</comment>